<dbReference type="CDD" id="cd03442">
    <property type="entry name" value="BFIT_BACH"/>
    <property type="match status" value="2"/>
</dbReference>
<proteinExistence type="predicted"/>
<dbReference type="PANTHER" id="PTHR11049:SF16">
    <property type="entry name" value="PROTEIN VDLD"/>
    <property type="match status" value="1"/>
</dbReference>
<organism evidence="5 6">
    <name type="scientific">Absidia repens</name>
    <dbReference type="NCBI Taxonomy" id="90262"/>
    <lineage>
        <taxon>Eukaryota</taxon>
        <taxon>Fungi</taxon>
        <taxon>Fungi incertae sedis</taxon>
        <taxon>Mucoromycota</taxon>
        <taxon>Mucoromycotina</taxon>
        <taxon>Mucoromycetes</taxon>
        <taxon>Mucorales</taxon>
        <taxon>Cunninghamellaceae</taxon>
        <taxon>Absidia</taxon>
    </lineage>
</organism>
<reference evidence="5 6" key="1">
    <citation type="submission" date="2016-07" db="EMBL/GenBank/DDBJ databases">
        <title>Pervasive Adenine N6-methylation of Active Genes in Fungi.</title>
        <authorList>
            <consortium name="DOE Joint Genome Institute"/>
            <person name="Mondo S.J."/>
            <person name="Dannebaum R.O."/>
            <person name="Kuo R.C."/>
            <person name="Labutti K."/>
            <person name="Haridas S."/>
            <person name="Kuo A."/>
            <person name="Salamov A."/>
            <person name="Ahrendt S.R."/>
            <person name="Lipzen A."/>
            <person name="Sullivan W."/>
            <person name="Andreopoulos W.B."/>
            <person name="Clum A."/>
            <person name="Lindquist E."/>
            <person name="Daum C."/>
            <person name="Ramamoorthy G.K."/>
            <person name="Gryganskyi A."/>
            <person name="Culley D."/>
            <person name="Magnuson J.K."/>
            <person name="James T.Y."/>
            <person name="O'Malley M.A."/>
            <person name="Stajich J.E."/>
            <person name="Spatafora J.W."/>
            <person name="Visel A."/>
            <person name="Grigoriev I.V."/>
        </authorList>
    </citation>
    <scope>NUCLEOTIDE SEQUENCE [LARGE SCALE GENOMIC DNA]</scope>
    <source>
        <strain evidence="5 6">NRRL 1336</strain>
    </source>
</reference>
<protein>
    <submittedName>
        <fullName evidence="5">HotDog domain-containing protein</fullName>
    </submittedName>
</protein>
<dbReference type="SUPFAM" id="SSF54637">
    <property type="entry name" value="Thioesterase/thiol ester dehydrase-isomerase"/>
    <property type="match status" value="2"/>
</dbReference>
<dbReference type="OrthoDB" id="3184331at2759"/>
<evidence type="ECO:0000313" key="6">
    <source>
        <dbReference type="Proteomes" id="UP000193560"/>
    </source>
</evidence>
<dbReference type="GO" id="GO:0006637">
    <property type="term" value="P:acyl-CoA metabolic process"/>
    <property type="evidence" value="ECO:0007669"/>
    <property type="project" value="TreeGrafter"/>
</dbReference>
<name>A0A1X2I558_9FUNG</name>
<keyword evidence="1" id="KW-0378">Hydrolase</keyword>
<dbReference type="Proteomes" id="UP000193560">
    <property type="component" value="Unassembled WGS sequence"/>
</dbReference>
<keyword evidence="3" id="KW-0732">Signal</keyword>
<sequence length="458" mass="51842">MPFSFQTAFQTLRSLWLKAFLFVTEPVFRFLLPDPYTNAGNKRVEKKLVHQSKVTMTEIVTAAHVNILDVAFAGTILSWIDIAAGIAAKRHSSVPAVTRSVDAVAFLRPVKKGDILKIQATVNKSWKSSMEVGVKVEAESPLSNERIFVAHAYLTFVALSPRTPKTYLGKQFIQYQPIAVPHIEPTSPVEIRRFEMAEQRRQARLSRQPNKPDHTIIRETMCAYSQGLNLKQGQDAIIQSHPAFVPHTMMRSENDNDNDNDDDDDNNDDRRPTFRNHQRRYSMDPKMLQPVKSMETEDSFAEVVKLVMPNHANSLSICFGGQIISWMELCALSSANRLAKAYLLAASIDSLNFIRSTRIGDVVTIRSIVSRTYTSSMEVYVTVEAENLQTGEVQFTNDGFFTITAVDKELVPVVIPRVIPQTQAEVDLYEEGNDRRRKRLLHRKELLQILDSHSPALK</sequence>
<dbReference type="STRING" id="90262.A0A1X2I558"/>
<dbReference type="GO" id="GO:0052816">
    <property type="term" value="F:long-chain fatty acyl-CoA hydrolase activity"/>
    <property type="evidence" value="ECO:0007669"/>
    <property type="project" value="TreeGrafter"/>
</dbReference>
<dbReference type="AlphaFoldDB" id="A0A1X2I558"/>
<comment type="caution">
    <text evidence="5">The sequence shown here is derived from an EMBL/GenBank/DDBJ whole genome shotgun (WGS) entry which is preliminary data.</text>
</comment>
<feature type="region of interest" description="Disordered" evidence="2">
    <location>
        <begin position="248"/>
        <end position="282"/>
    </location>
</feature>
<dbReference type="InterPro" id="IPR040170">
    <property type="entry name" value="Cytosol_ACT"/>
</dbReference>
<dbReference type="InterPro" id="IPR029069">
    <property type="entry name" value="HotDog_dom_sf"/>
</dbReference>
<accession>A0A1X2I558</accession>
<dbReference type="Gene3D" id="3.10.129.10">
    <property type="entry name" value="Hotdog Thioesterase"/>
    <property type="match status" value="2"/>
</dbReference>
<dbReference type="PANTHER" id="PTHR11049">
    <property type="entry name" value="ACYL COENZYME A THIOESTER HYDROLASE"/>
    <property type="match status" value="1"/>
</dbReference>
<dbReference type="GO" id="GO:0005829">
    <property type="term" value="C:cytosol"/>
    <property type="evidence" value="ECO:0007669"/>
    <property type="project" value="TreeGrafter"/>
</dbReference>
<evidence type="ECO:0000256" key="3">
    <source>
        <dbReference type="SAM" id="SignalP"/>
    </source>
</evidence>
<feature type="signal peptide" evidence="3">
    <location>
        <begin position="1"/>
        <end position="29"/>
    </location>
</feature>
<dbReference type="EMBL" id="MCGE01000027">
    <property type="protein sequence ID" value="ORZ09587.1"/>
    <property type="molecule type" value="Genomic_DNA"/>
</dbReference>
<dbReference type="InterPro" id="IPR006683">
    <property type="entry name" value="Thioestr_dom"/>
</dbReference>
<evidence type="ECO:0000256" key="2">
    <source>
        <dbReference type="SAM" id="MobiDB-lite"/>
    </source>
</evidence>
<gene>
    <name evidence="5" type="ORF">BCR42DRAFT_423715</name>
</gene>
<feature type="chain" id="PRO_5012710568" evidence="3">
    <location>
        <begin position="30"/>
        <end position="458"/>
    </location>
</feature>
<dbReference type="InterPro" id="IPR033120">
    <property type="entry name" value="HOTDOG_ACOT"/>
</dbReference>
<feature type="compositionally biased region" description="Acidic residues" evidence="2">
    <location>
        <begin position="255"/>
        <end position="267"/>
    </location>
</feature>
<feature type="domain" description="HotDog ACOT-type" evidence="4">
    <location>
        <begin position="297"/>
        <end position="409"/>
    </location>
</feature>
<dbReference type="PROSITE" id="PS51770">
    <property type="entry name" value="HOTDOG_ACOT"/>
    <property type="match status" value="2"/>
</dbReference>
<feature type="domain" description="HotDog ACOT-type" evidence="4">
    <location>
        <begin position="50"/>
        <end position="162"/>
    </location>
</feature>
<evidence type="ECO:0000256" key="1">
    <source>
        <dbReference type="ARBA" id="ARBA00022801"/>
    </source>
</evidence>
<dbReference type="Pfam" id="PF03061">
    <property type="entry name" value="4HBT"/>
    <property type="match status" value="2"/>
</dbReference>
<keyword evidence="6" id="KW-1185">Reference proteome</keyword>
<evidence type="ECO:0000313" key="5">
    <source>
        <dbReference type="EMBL" id="ORZ09587.1"/>
    </source>
</evidence>
<evidence type="ECO:0000259" key="4">
    <source>
        <dbReference type="PROSITE" id="PS51770"/>
    </source>
</evidence>